<dbReference type="PROSITE" id="PS51725">
    <property type="entry name" value="ABM"/>
    <property type="match status" value="1"/>
</dbReference>
<dbReference type="GO" id="GO:0004497">
    <property type="term" value="F:monooxygenase activity"/>
    <property type="evidence" value="ECO:0007669"/>
    <property type="project" value="UniProtKB-KW"/>
</dbReference>
<dbReference type="Proteomes" id="UP001419910">
    <property type="component" value="Unassembled WGS sequence"/>
</dbReference>
<dbReference type="InterPro" id="IPR052936">
    <property type="entry name" value="Jasmonate_Hydroxylase-like"/>
</dbReference>
<organism evidence="2 3">
    <name type="scientific">Sphingomonas oligophenolica</name>
    <dbReference type="NCBI Taxonomy" id="301154"/>
    <lineage>
        <taxon>Bacteria</taxon>
        <taxon>Pseudomonadati</taxon>
        <taxon>Pseudomonadota</taxon>
        <taxon>Alphaproteobacteria</taxon>
        <taxon>Sphingomonadales</taxon>
        <taxon>Sphingomonadaceae</taxon>
        <taxon>Sphingomonas</taxon>
    </lineage>
</organism>
<dbReference type="EMBL" id="JBDIME010000007">
    <property type="protein sequence ID" value="MEN2790108.1"/>
    <property type="molecule type" value="Genomic_DNA"/>
</dbReference>
<keyword evidence="2" id="KW-0503">Monooxygenase</keyword>
<sequence>MRSDRSGQIVVIFLSIRTGADDAGYGAAAAAMESLAAAQPGYRGIESTRGTDGLGITLSFWADEASALQWRDHPEHKAIRDAGRDRWYQRYEVIVCAAQRSYAWEKG</sequence>
<protein>
    <submittedName>
        <fullName evidence="2">Antibiotic biosynthesis monooxygenase</fullName>
        <ecNumber evidence="2">1.14.-.-</ecNumber>
    </submittedName>
</protein>
<dbReference type="InterPro" id="IPR007138">
    <property type="entry name" value="ABM_dom"/>
</dbReference>
<dbReference type="RefSeq" id="WP_343888611.1">
    <property type="nucleotide sequence ID" value="NZ_BAAAEH010000010.1"/>
</dbReference>
<feature type="domain" description="ABM" evidence="1">
    <location>
        <begin position="8"/>
        <end position="95"/>
    </location>
</feature>
<dbReference type="InterPro" id="IPR011008">
    <property type="entry name" value="Dimeric_a/b-barrel"/>
</dbReference>
<dbReference type="Gene3D" id="3.30.70.100">
    <property type="match status" value="1"/>
</dbReference>
<evidence type="ECO:0000313" key="2">
    <source>
        <dbReference type="EMBL" id="MEN2790108.1"/>
    </source>
</evidence>
<proteinExistence type="predicted"/>
<dbReference type="PANTHER" id="PTHR37811">
    <property type="entry name" value="BLL5343 PROTEIN"/>
    <property type="match status" value="1"/>
</dbReference>
<evidence type="ECO:0000313" key="3">
    <source>
        <dbReference type="Proteomes" id="UP001419910"/>
    </source>
</evidence>
<evidence type="ECO:0000259" key="1">
    <source>
        <dbReference type="PROSITE" id="PS51725"/>
    </source>
</evidence>
<accession>A0ABU9Y2S8</accession>
<dbReference type="Pfam" id="PF03992">
    <property type="entry name" value="ABM"/>
    <property type="match status" value="1"/>
</dbReference>
<dbReference type="SUPFAM" id="SSF54909">
    <property type="entry name" value="Dimeric alpha+beta barrel"/>
    <property type="match status" value="1"/>
</dbReference>
<keyword evidence="2" id="KW-0560">Oxidoreductase</keyword>
<gene>
    <name evidence="2" type="ORF">ABC974_10760</name>
</gene>
<dbReference type="PANTHER" id="PTHR37811:SF2">
    <property type="entry name" value="ABM DOMAIN-CONTAINING PROTEIN"/>
    <property type="match status" value="1"/>
</dbReference>
<comment type="caution">
    <text evidence="2">The sequence shown here is derived from an EMBL/GenBank/DDBJ whole genome shotgun (WGS) entry which is preliminary data.</text>
</comment>
<keyword evidence="3" id="KW-1185">Reference proteome</keyword>
<reference evidence="2 3" key="1">
    <citation type="submission" date="2024-05" db="EMBL/GenBank/DDBJ databases">
        <authorList>
            <person name="Liu Q."/>
            <person name="Xin Y.-H."/>
        </authorList>
    </citation>
    <scope>NUCLEOTIDE SEQUENCE [LARGE SCALE GENOMIC DNA]</scope>
    <source>
        <strain evidence="2 3">CGMCC 1.10181</strain>
    </source>
</reference>
<name>A0ABU9Y2S8_9SPHN</name>
<dbReference type="EC" id="1.14.-.-" evidence="2"/>